<dbReference type="EMBL" id="ML994647">
    <property type="protein sequence ID" value="KAF2182672.1"/>
    <property type="molecule type" value="Genomic_DNA"/>
</dbReference>
<accession>A0A6A6DWE1</accession>
<protein>
    <recommendedName>
        <fullName evidence="4">MADS-box domain-containing protein</fullName>
    </recommendedName>
</protein>
<evidence type="ECO:0000313" key="3">
    <source>
        <dbReference type="Proteomes" id="UP000800200"/>
    </source>
</evidence>
<gene>
    <name evidence="2" type="ORF">K469DRAFT_752116</name>
</gene>
<dbReference type="OrthoDB" id="3772494at2759"/>
<feature type="compositionally biased region" description="Basic and acidic residues" evidence="1">
    <location>
        <begin position="99"/>
        <end position="110"/>
    </location>
</feature>
<evidence type="ECO:0008006" key="4">
    <source>
        <dbReference type="Google" id="ProtNLM"/>
    </source>
</evidence>
<feature type="compositionally biased region" description="Basic residues" evidence="1">
    <location>
        <begin position="84"/>
        <end position="95"/>
    </location>
</feature>
<proteinExistence type="predicted"/>
<name>A0A6A6DWE1_9PEZI</name>
<feature type="region of interest" description="Disordered" evidence="1">
    <location>
        <begin position="1"/>
        <end position="24"/>
    </location>
</feature>
<reference evidence="2" key="1">
    <citation type="journal article" date="2020" name="Stud. Mycol.">
        <title>101 Dothideomycetes genomes: a test case for predicting lifestyles and emergence of pathogens.</title>
        <authorList>
            <person name="Haridas S."/>
            <person name="Albert R."/>
            <person name="Binder M."/>
            <person name="Bloem J."/>
            <person name="Labutti K."/>
            <person name="Salamov A."/>
            <person name="Andreopoulos B."/>
            <person name="Baker S."/>
            <person name="Barry K."/>
            <person name="Bills G."/>
            <person name="Bluhm B."/>
            <person name="Cannon C."/>
            <person name="Castanera R."/>
            <person name="Culley D."/>
            <person name="Daum C."/>
            <person name="Ezra D."/>
            <person name="Gonzalez J."/>
            <person name="Henrissat B."/>
            <person name="Kuo A."/>
            <person name="Liang C."/>
            <person name="Lipzen A."/>
            <person name="Lutzoni F."/>
            <person name="Magnuson J."/>
            <person name="Mondo S."/>
            <person name="Nolan M."/>
            <person name="Ohm R."/>
            <person name="Pangilinan J."/>
            <person name="Park H.-J."/>
            <person name="Ramirez L."/>
            <person name="Alfaro M."/>
            <person name="Sun H."/>
            <person name="Tritt A."/>
            <person name="Yoshinaga Y."/>
            <person name="Zwiers L.-H."/>
            <person name="Turgeon B."/>
            <person name="Goodwin S."/>
            <person name="Spatafora J."/>
            <person name="Crous P."/>
            <person name="Grigoriev I."/>
        </authorList>
    </citation>
    <scope>NUCLEOTIDE SEQUENCE</scope>
    <source>
        <strain evidence="2">CBS 207.26</strain>
    </source>
</reference>
<feature type="compositionally biased region" description="Polar residues" evidence="1">
    <location>
        <begin position="1"/>
        <end position="10"/>
    </location>
</feature>
<keyword evidence="3" id="KW-1185">Reference proteome</keyword>
<feature type="region of interest" description="Disordered" evidence="1">
    <location>
        <begin position="60"/>
        <end position="110"/>
    </location>
</feature>
<evidence type="ECO:0000313" key="2">
    <source>
        <dbReference type="EMBL" id="KAF2182672.1"/>
    </source>
</evidence>
<organism evidence="2 3">
    <name type="scientific">Zopfia rhizophila CBS 207.26</name>
    <dbReference type="NCBI Taxonomy" id="1314779"/>
    <lineage>
        <taxon>Eukaryota</taxon>
        <taxon>Fungi</taxon>
        <taxon>Dikarya</taxon>
        <taxon>Ascomycota</taxon>
        <taxon>Pezizomycotina</taxon>
        <taxon>Dothideomycetes</taxon>
        <taxon>Dothideomycetes incertae sedis</taxon>
        <taxon>Zopfiaceae</taxon>
        <taxon>Zopfia</taxon>
    </lineage>
</organism>
<dbReference type="AlphaFoldDB" id="A0A6A6DWE1"/>
<evidence type="ECO:0000256" key="1">
    <source>
        <dbReference type="SAM" id="MobiDB-lite"/>
    </source>
</evidence>
<sequence>MSSKEQTRVLSHSKAKRTANNNFQKRMKTLGGKFSELWQEYDAEIYFLAHRNGRFYTYSSIDKPSWPPSPETLDRLYPPPIKKSPAHFSRKKRGQIKPISHEAKRPDPNT</sequence>
<dbReference type="Proteomes" id="UP000800200">
    <property type="component" value="Unassembled WGS sequence"/>
</dbReference>